<name>A0A8I2BUW7_XANMN</name>
<comment type="caution">
    <text evidence="2">The sequence shown here is derived from an EMBL/GenBank/DDBJ whole genome shotgun (WGS) entry which is preliminary data.</text>
</comment>
<evidence type="ECO:0000313" key="2">
    <source>
        <dbReference type="EMBL" id="MBO9760799.1"/>
    </source>
</evidence>
<dbReference type="InterPro" id="IPR002514">
    <property type="entry name" value="Transposase_8"/>
</dbReference>
<evidence type="ECO:0000256" key="1">
    <source>
        <dbReference type="ARBA" id="ARBA00009964"/>
    </source>
</evidence>
<comment type="similarity">
    <text evidence="1">Belongs to the transposase 8 family.</text>
</comment>
<proteinExistence type="inferred from homology"/>
<gene>
    <name evidence="2" type="ORF">J7405_14825</name>
</gene>
<protein>
    <submittedName>
        <fullName evidence="2">Transposase</fullName>
    </submittedName>
</protein>
<dbReference type="AlphaFoldDB" id="A0A8I2BUW7"/>
<reference evidence="2" key="1">
    <citation type="submission" date="2021-03" db="EMBL/GenBank/DDBJ databases">
        <title>Molecular characterization of Xanthomonas species pathogenic on Araceae and the development of a triplex TaqMan assay for detection of X. phaseoli pv. dieffenbachiae.</title>
        <authorList>
            <person name="Van Der Wolf J."/>
            <person name="Krijger M."/>
            <person name="Mendes O."/>
            <person name="Brankovics B."/>
            <person name="Bonants P."/>
            <person name="Meekes E."/>
        </authorList>
    </citation>
    <scope>NUCLEOTIDE SEQUENCE</scope>
    <source>
        <strain evidence="2">NBC1264</strain>
    </source>
</reference>
<dbReference type="InterPro" id="IPR009057">
    <property type="entry name" value="Homeodomain-like_sf"/>
</dbReference>
<sequence length="39" mass="4352">MRTSKFTETQIVTTLKQADASVPVKDICRQVGISTATYY</sequence>
<accession>A0A8I2BUW7</accession>
<dbReference type="EMBL" id="JAGHXW010000046">
    <property type="protein sequence ID" value="MBO9760799.1"/>
    <property type="molecule type" value="Genomic_DNA"/>
</dbReference>
<dbReference type="GO" id="GO:0003677">
    <property type="term" value="F:DNA binding"/>
    <property type="evidence" value="ECO:0007669"/>
    <property type="project" value="InterPro"/>
</dbReference>
<dbReference type="SUPFAM" id="SSF46689">
    <property type="entry name" value="Homeodomain-like"/>
    <property type="match status" value="1"/>
</dbReference>
<dbReference type="Proteomes" id="UP000668572">
    <property type="component" value="Unassembled WGS sequence"/>
</dbReference>
<dbReference type="GO" id="GO:0004803">
    <property type="term" value="F:transposase activity"/>
    <property type="evidence" value="ECO:0007669"/>
    <property type="project" value="InterPro"/>
</dbReference>
<dbReference type="Pfam" id="PF01527">
    <property type="entry name" value="HTH_Tnp_1"/>
    <property type="match status" value="1"/>
</dbReference>
<evidence type="ECO:0000313" key="3">
    <source>
        <dbReference type="Proteomes" id="UP000668572"/>
    </source>
</evidence>
<dbReference type="GO" id="GO:0006313">
    <property type="term" value="P:DNA transposition"/>
    <property type="evidence" value="ECO:0007669"/>
    <property type="project" value="InterPro"/>
</dbReference>
<organism evidence="2 3">
    <name type="scientific">Xanthomonas manihotis</name>
    <dbReference type="NCBI Taxonomy" id="43353"/>
    <lineage>
        <taxon>Bacteria</taxon>
        <taxon>Pseudomonadati</taxon>
        <taxon>Pseudomonadota</taxon>
        <taxon>Gammaproteobacteria</taxon>
        <taxon>Lysobacterales</taxon>
        <taxon>Lysobacteraceae</taxon>
        <taxon>Xanthomonas</taxon>
    </lineage>
</organism>